<gene>
    <name evidence="2" type="ORF">GMARGA_LOCUS24095</name>
</gene>
<evidence type="ECO:0000256" key="1">
    <source>
        <dbReference type="SAM" id="MobiDB-lite"/>
    </source>
</evidence>
<organism evidence="2 3">
    <name type="scientific">Gigaspora margarita</name>
    <dbReference type="NCBI Taxonomy" id="4874"/>
    <lineage>
        <taxon>Eukaryota</taxon>
        <taxon>Fungi</taxon>
        <taxon>Fungi incertae sedis</taxon>
        <taxon>Mucoromycota</taxon>
        <taxon>Glomeromycotina</taxon>
        <taxon>Glomeromycetes</taxon>
        <taxon>Diversisporales</taxon>
        <taxon>Gigasporaceae</taxon>
        <taxon>Gigaspora</taxon>
    </lineage>
</organism>
<feature type="compositionally biased region" description="Basic residues" evidence="1">
    <location>
        <begin position="254"/>
        <end position="264"/>
    </location>
</feature>
<evidence type="ECO:0000313" key="2">
    <source>
        <dbReference type="EMBL" id="CAG8805456.1"/>
    </source>
</evidence>
<reference evidence="2 3" key="1">
    <citation type="submission" date="2021-06" db="EMBL/GenBank/DDBJ databases">
        <authorList>
            <person name="Kallberg Y."/>
            <person name="Tangrot J."/>
            <person name="Rosling A."/>
        </authorList>
    </citation>
    <scope>NUCLEOTIDE SEQUENCE [LARGE SCALE GENOMIC DNA]</scope>
    <source>
        <strain evidence="2 3">120-4 pot B 10/14</strain>
    </source>
</reference>
<comment type="caution">
    <text evidence="2">The sequence shown here is derived from an EMBL/GenBank/DDBJ whole genome shotgun (WGS) entry which is preliminary data.</text>
</comment>
<dbReference type="Proteomes" id="UP000789901">
    <property type="component" value="Unassembled WGS sequence"/>
</dbReference>
<accession>A0ABN7VZI0</accession>
<proteinExistence type="predicted"/>
<feature type="region of interest" description="Disordered" evidence="1">
    <location>
        <begin position="238"/>
        <end position="283"/>
    </location>
</feature>
<name>A0ABN7VZI0_GIGMA</name>
<sequence length="401" mass="46590">MPYKESWLAPYMNNNINLDIRSTQHVESLHSKLKGVENHIIPIDKLLSIIWWQLQAHSQKLAYETFLHQNHYIQNKTDLKLKEIRLICSQYAFETFIKPQKDLAMIGTYKIIYENGIYNVIQIDSPKNLTYIYLHIHVPPNEVHKHWHVQQTSELEYVVNNVPLPVIQIFKQLPQCHYDSFLDMIQCALEHITENGKVPELLSNKNVEQKTIFRTINIDNVADDNKIIMPEVKHKCGHPPNNRCIRSTEEKKSRVPSKKAKNKCSHSPNNGHIHGTEEKENRVPLKKAKNNKMPHLNNVILDIHIPHDAVLEMHNPIGDRNCDDFYSNVLGYSISRLINVLSYMISGSSQEYWFYTPKCAQLVADTFNIPIIVFGTASDTSLLFLLFNQKPSYRKKPVILQ</sequence>
<protein>
    <submittedName>
        <fullName evidence="2">39307_t:CDS:1</fullName>
    </submittedName>
</protein>
<keyword evidence="3" id="KW-1185">Reference proteome</keyword>
<feature type="compositionally biased region" description="Basic and acidic residues" evidence="1">
    <location>
        <begin position="274"/>
        <end position="283"/>
    </location>
</feature>
<evidence type="ECO:0000313" key="3">
    <source>
        <dbReference type="Proteomes" id="UP000789901"/>
    </source>
</evidence>
<dbReference type="EMBL" id="CAJVQB010025059">
    <property type="protein sequence ID" value="CAG8805456.1"/>
    <property type="molecule type" value="Genomic_DNA"/>
</dbReference>